<organism evidence="2 3">
    <name type="scientific">Saxophila tyrrhenica</name>
    <dbReference type="NCBI Taxonomy" id="1690608"/>
    <lineage>
        <taxon>Eukaryota</taxon>
        <taxon>Fungi</taxon>
        <taxon>Dikarya</taxon>
        <taxon>Ascomycota</taxon>
        <taxon>Pezizomycotina</taxon>
        <taxon>Dothideomycetes</taxon>
        <taxon>Dothideomycetidae</taxon>
        <taxon>Mycosphaerellales</taxon>
        <taxon>Extremaceae</taxon>
        <taxon>Saxophila</taxon>
    </lineage>
</organism>
<gene>
    <name evidence="2" type="ORF">LTR77_004889</name>
</gene>
<dbReference type="EMBL" id="JAVRRT010000007">
    <property type="protein sequence ID" value="KAK5170302.1"/>
    <property type="molecule type" value="Genomic_DNA"/>
</dbReference>
<sequence length="523" mass="59783">MSPSATAACEQRAMAFRRPTSVCLFSGSGSDGFFSDNGKLGDERHEASELTSGIKPDPLGNDENEWPSNDAGTDTLSFEALSKFKDMRRAILSRLRNPWPTTTQIMPHNYHTRKSDIAFLADLSLPEANAALIPHPKFRSLILNEGLHEKNLRRVIRVQLLRCQCPRNIYRVLAVCMQSKAAAQALSILFEPLIRALYRSRNTVSDPQVLATLNVIIARFKLANLYVSPYFLFLGLRFAARTRSLTSMQRYLRHIRQANLTMPANVFRSVIAKFSIGSRGLGEIRNGRWRRSDLLQVLKGFDDCSHLPPAQKYHLGSFLDRSDWQFLHGWVAVLARCRDSEGVWREWEHWKQSSARLDPRKLGKGGRGMSSRWRGDYWFVEQMTHSGDLRLAWRVVEESGLDFSTVKGKVKFRLLDGIEFATTRSWEGGAREAMVEKYDVELRKIERALGLRWVADGMADDGEGVHELVRDQWEVMEELGAEDWKFEEDYGYPIDAEYLVPETEERALHQAEERGRVEQDEGG</sequence>
<keyword evidence="3" id="KW-1185">Reference proteome</keyword>
<evidence type="ECO:0000313" key="3">
    <source>
        <dbReference type="Proteomes" id="UP001337655"/>
    </source>
</evidence>
<accession>A0AAV9PDT4</accession>
<protein>
    <submittedName>
        <fullName evidence="2">Uncharacterized protein</fullName>
    </submittedName>
</protein>
<dbReference type="RefSeq" id="XP_064659500.1">
    <property type="nucleotide sequence ID" value="XM_064802139.1"/>
</dbReference>
<feature type="compositionally biased region" description="Basic and acidic residues" evidence="1">
    <location>
        <begin position="39"/>
        <end position="48"/>
    </location>
</feature>
<proteinExistence type="predicted"/>
<comment type="caution">
    <text evidence="2">The sequence shown here is derived from an EMBL/GenBank/DDBJ whole genome shotgun (WGS) entry which is preliminary data.</text>
</comment>
<dbReference type="GeneID" id="89926233"/>
<feature type="region of interest" description="Disordered" evidence="1">
    <location>
        <begin position="36"/>
        <end position="71"/>
    </location>
</feature>
<evidence type="ECO:0000313" key="2">
    <source>
        <dbReference type="EMBL" id="KAK5170302.1"/>
    </source>
</evidence>
<reference evidence="2 3" key="1">
    <citation type="submission" date="2023-08" db="EMBL/GenBank/DDBJ databases">
        <title>Black Yeasts Isolated from many extreme environments.</title>
        <authorList>
            <person name="Coleine C."/>
            <person name="Stajich J.E."/>
            <person name="Selbmann L."/>
        </authorList>
    </citation>
    <scope>NUCLEOTIDE SEQUENCE [LARGE SCALE GENOMIC DNA]</scope>
    <source>
        <strain evidence="2 3">CCFEE 5935</strain>
    </source>
</reference>
<dbReference type="Proteomes" id="UP001337655">
    <property type="component" value="Unassembled WGS sequence"/>
</dbReference>
<name>A0AAV9PDT4_9PEZI</name>
<dbReference type="AlphaFoldDB" id="A0AAV9PDT4"/>
<evidence type="ECO:0000256" key="1">
    <source>
        <dbReference type="SAM" id="MobiDB-lite"/>
    </source>
</evidence>